<dbReference type="PROSITE" id="PS50263">
    <property type="entry name" value="CN_HYDROLASE"/>
    <property type="match status" value="1"/>
</dbReference>
<dbReference type="PANTHER" id="PTHR43674:SF2">
    <property type="entry name" value="BETA-UREIDOPROPIONASE"/>
    <property type="match status" value="1"/>
</dbReference>
<proteinExistence type="predicted"/>
<evidence type="ECO:0000259" key="2">
    <source>
        <dbReference type="PROSITE" id="PS50263"/>
    </source>
</evidence>
<dbReference type="Pfam" id="PF00795">
    <property type="entry name" value="CN_hydrolase"/>
    <property type="match status" value="1"/>
</dbReference>
<dbReference type="InterPro" id="IPR003010">
    <property type="entry name" value="C-N_Hydrolase"/>
</dbReference>
<dbReference type="Gene3D" id="3.60.110.10">
    <property type="entry name" value="Carbon-nitrogen hydrolase"/>
    <property type="match status" value="1"/>
</dbReference>
<name>A0A6J4R0G3_9ACTN</name>
<sequence length="294" mass="31717">MAQVIHGEFGLGIGTVVPQPSAPALWNRSVVALNLTPEPGDVGGNLLLAERAIREARRAHPDLGWVVLPELFTSGYSDLASVHRYAEDAEWGKSSRFFVSLARELGIYIAYGFPERLPGTVGAVGVCDSANLVGPEGVVLTYRKRHLVRSIQEHHVFVPGTELPVVEAGGMRVALVICWDIGFPEVAREAALAGADLILAPAGWREPWGAQYELSCAARALDNAVYLASANQIGVYPEARFHTPGHVYGPDGLRVSTEEGERSAGQIDSGLPAQWKRFYGSTYLDETTPLEVCS</sequence>
<keyword evidence="1" id="KW-0378">Hydrolase</keyword>
<gene>
    <name evidence="3" type="ORF">AVDCRST_MAG14-2347</name>
</gene>
<reference evidence="3" key="1">
    <citation type="submission" date="2020-02" db="EMBL/GenBank/DDBJ databases">
        <authorList>
            <person name="Meier V. D."/>
        </authorList>
    </citation>
    <scope>NUCLEOTIDE SEQUENCE</scope>
    <source>
        <strain evidence="3">AVDCRST_MAG14</strain>
    </source>
</reference>
<dbReference type="InterPro" id="IPR036526">
    <property type="entry name" value="C-N_Hydrolase_sf"/>
</dbReference>
<dbReference type="EMBL" id="CADCVG010000096">
    <property type="protein sequence ID" value="CAA9460458.1"/>
    <property type="molecule type" value="Genomic_DNA"/>
</dbReference>
<accession>A0A6J4R0G3</accession>
<dbReference type="GO" id="GO:0016811">
    <property type="term" value="F:hydrolase activity, acting on carbon-nitrogen (but not peptide) bonds, in linear amides"/>
    <property type="evidence" value="ECO:0007669"/>
    <property type="project" value="TreeGrafter"/>
</dbReference>
<dbReference type="SUPFAM" id="SSF56317">
    <property type="entry name" value="Carbon-nitrogen hydrolase"/>
    <property type="match status" value="1"/>
</dbReference>
<dbReference type="CDD" id="cd07197">
    <property type="entry name" value="nitrilase"/>
    <property type="match status" value="1"/>
</dbReference>
<feature type="domain" description="CN hydrolase" evidence="2">
    <location>
        <begin position="26"/>
        <end position="273"/>
    </location>
</feature>
<protein>
    <recommendedName>
        <fullName evidence="2">CN hydrolase domain-containing protein</fullName>
    </recommendedName>
</protein>
<evidence type="ECO:0000313" key="3">
    <source>
        <dbReference type="EMBL" id="CAA9460458.1"/>
    </source>
</evidence>
<dbReference type="AlphaFoldDB" id="A0A6J4R0G3"/>
<evidence type="ECO:0000256" key="1">
    <source>
        <dbReference type="ARBA" id="ARBA00022801"/>
    </source>
</evidence>
<organism evidence="3">
    <name type="scientific">uncultured Rubrobacteraceae bacterium</name>
    <dbReference type="NCBI Taxonomy" id="349277"/>
    <lineage>
        <taxon>Bacteria</taxon>
        <taxon>Bacillati</taxon>
        <taxon>Actinomycetota</taxon>
        <taxon>Rubrobacteria</taxon>
        <taxon>Rubrobacterales</taxon>
        <taxon>Rubrobacteraceae</taxon>
        <taxon>environmental samples</taxon>
    </lineage>
</organism>
<dbReference type="InterPro" id="IPR050345">
    <property type="entry name" value="Aliph_Amidase/BUP"/>
</dbReference>
<dbReference type="PANTHER" id="PTHR43674">
    <property type="entry name" value="NITRILASE C965.09-RELATED"/>
    <property type="match status" value="1"/>
</dbReference>